<evidence type="ECO:0000256" key="1">
    <source>
        <dbReference type="SAM" id="MobiDB-lite"/>
    </source>
</evidence>
<organism evidence="2 3">
    <name type="scientific">Streptomyces flavalbus</name>
    <dbReference type="NCBI Taxonomy" id="2665155"/>
    <lineage>
        <taxon>Bacteria</taxon>
        <taxon>Bacillati</taxon>
        <taxon>Actinomycetota</taxon>
        <taxon>Actinomycetes</taxon>
        <taxon>Kitasatosporales</taxon>
        <taxon>Streptomycetaceae</taxon>
        <taxon>Streptomyces</taxon>
    </lineage>
</organism>
<comment type="caution">
    <text evidence="2">The sequence shown here is derived from an EMBL/GenBank/DDBJ whole genome shotgun (WGS) entry which is preliminary data.</text>
</comment>
<dbReference type="Proteomes" id="UP001597023">
    <property type="component" value="Unassembled WGS sequence"/>
</dbReference>
<evidence type="ECO:0008006" key="4">
    <source>
        <dbReference type="Google" id="ProtNLM"/>
    </source>
</evidence>
<accession>A0ABW2WG63</accession>
<proteinExistence type="predicted"/>
<dbReference type="EMBL" id="JBHTEB010000001">
    <property type="protein sequence ID" value="MFD0318069.1"/>
    <property type="molecule type" value="Genomic_DNA"/>
</dbReference>
<dbReference type="InterPro" id="IPR011009">
    <property type="entry name" value="Kinase-like_dom_sf"/>
</dbReference>
<evidence type="ECO:0000313" key="3">
    <source>
        <dbReference type="Proteomes" id="UP001597023"/>
    </source>
</evidence>
<protein>
    <recommendedName>
        <fullName evidence="4">Aminoglycoside phosphotransferase domain-containing protein</fullName>
    </recommendedName>
</protein>
<sequence>MDRPADRAPRVSAAETVTELLADWTRQTHRELSAVTEIDAGGSGGVLVSAYVRELDPGRQGGRMIIKVLGPSEETVGEPGQHKAALIARTEGNKDFVDQHLVGLGPEPHKVDGTWVMFQLPAGDEDAVTLAGVDRRRLPHLAARIVAGVLAGWNPEDPQVVERTAAEFVADILDRRLDPEGPLLGWVRGRLLARPAEPPWVSLPGGDRPVPNPLNLGAGSDLARYQLDVPQRGRAHGDLHPGNIMVPRQPAAGDDDFVLIDLSRFAPDALLARDPAHLLLCLVAGYLPHLDDEARAELIPGLLRAPCDGTLVPQGLAALVATVHAAWLDWGVRHRIQRDWRRQWYLAVQGCALMFLGRKGYSDRDRWWFFQLAAEACGAYLDEMGVRRPHDAPLVALDPAVEPVPVAPAAPVAPATAPPPPDRPAGDPDPLLGLLQKIEQTYETPMRQLTAADPALIPLESAMAIRLHALTFRTELRAASAANYHALDVRPVRDALRVVAMEAQVTEAMLARGETFRSGPVLRDLVSALDDLLDAVAAARRDLLTPAHP</sequence>
<dbReference type="SUPFAM" id="SSF56112">
    <property type="entry name" value="Protein kinase-like (PK-like)"/>
    <property type="match status" value="1"/>
</dbReference>
<name>A0ABW2WG63_9ACTN</name>
<keyword evidence="3" id="KW-1185">Reference proteome</keyword>
<feature type="region of interest" description="Disordered" evidence="1">
    <location>
        <begin position="409"/>
        <end position="430"/>
    </location>
</feature>
<gene>
    <name evidence="2" type="ORF">ACFQZ6_28430</name>
</gene>
<evidence type="ECO:0000313" key="2">
    <source>
        <dbReference type="EMBL" id="MFD0318069.1"/>
    </source>
</evidence>
<dbReference type="RefSeq" id="WP_381614453.1">
    <property type="nucleotide sequence ID" value="NZ_JBHTEB010000001.1"/>
</dbReference>
<reference evidence="3" key="1">
    <citation type="journal article" date="2019" name="Int. J. Syst. Evol. Microbiol.">
        <title>The Global Catalogue of Microorganisms (GCM) 10K type strain sequencing project: providing services to taxonomists for standard genome sequencing and annotation.</title>
        <authorList>
            <consortium name="The Broad Institute Genomics Platform"/>
            <consortium name="The Broad Institute Genome Sequencing Center for Infectious Disease"/>
            <person name="Wu L."/>
            <person name="Ma J."/>
        </authorList>
    </citation>
    <scope>NUCLEOTIDE SEQUENCE [LARGE SCALE GENOMIC DNA]</scope>
    <source>
        <strain evidence="3">CGMCC 4.7400</strain>
    </source>
</reference>